<dbReference type="InterPro" id="IPR010183">
    <property type="entry name" value="Phage_lambda_Bet"/>
</dbReference>
<dbReference type="Pfam" id="PF03837">
    <property type="entry name" value="RecT"/>
    <property type="match status" value="1"/>
</dbReference>
<dbReference type="Proteomes" id="UP000075531">
    <property type="component" value="Unassembled WGS sequence"/>
</dbReference>
<evidence type="ECO:0000313" key="3">
    <source>
        <dbReference type="Proteomes" id="UP000075531"/>
    </source>
</evidence>
<organism evidence="2 3">
    <name type="scientific">Clostridium tepidiprofundi DSM 19306</name>
    <dbReference type="NCBI Taxonomy" id="1121338"/>
    <lineage>
        <taxon>Bacteria</taxon>
        <taxon>Bacillati</taxon>
        <taxon>Bacillota</taxon>
        <taxon>Clostridia</taxon>
        <taxon>Eubacteriales</taxon>
        <taxon>Clostridiaceae</taxon>
        <taxon>Clostridium</taxon>
    </lineage>
</organism>
<dbReference type="EMBL" id="LTBA01000001">
    <property type="protein sequence ID" value="KYH35866.1"/>
    <property type="molecule type" value="Genomic_DNA"/>
</dbReference>
<dbReference type="RefSeq" id="WP_084364512.1">
    <property type="nucleotide sequence ID" value="NZ_LTBA01000001.1"/>
</dbReference>
<keyword evidence="3" id="KW-1185">Reference proteome</keyword>
<sequence>MANELMTKECSFIVNGEEVKLTGNTVKKYLTKGNDTVTDQEVVMFINLCRYQKLNPFLNEAYLVKFKGSPAQIITSKEAYMKKAEANHNFDGMRAGLIVQRGNDIIEVEGSFTLKGDILLGAWAEVYRKDRKYPYVSKVSFEEYNRGQSTWKKMPKTMIRKVAIVQALREAFPVDLGALYMEEETNAVVDVAVENEVQEEINEKANSKPLSIDIDNKEVIDVESEEETKAEQTIVEGPGF</sequence>
<dbReference type="GO" id="GO:0003677">
    <property type="term" value="F:DNA binding"/>
    <property type="evidence" value="ECO:0007669"/>
    <property type="project" value="InterPro"/>
</dbReference>
<dbReference type="InterPro" id="IPR018330">
    <property type="entry name" value="RecT_fam"/>
</dbReference>
<gene>
    <name evidence="2" type="ORF">CLTEP_02590</name>
</gene>
<protein>
    <submittedName>
        <fullName evidence="2">RecT family protein</fullName>
    </submittedName>
</protein>
<accession>A0A151B7I3</accession>
<evidence type="ECO:0000256" key="1">
    <source>
        <dbReference type="SAM" id="MobiDB-lite"/>
    </source>
</evidence>
<proteinExistence type="predicted"/>
<dbReference type="OrthoDB" id="7889018at2"/>
<comment type="caution">
    <text evidence="2">The sequence shown here is derived from an EMBL/GenBank/DDBJ whole genome shotgun (WGS) entry which is preliminary data.</text>
</comment>
<feature type="region of interest" description="Disordered" evidence="1">
    <location>
        <begin position="221"/>
        <end position="240"/>
    </location>
</feature>
<dbReference type="AlphaFoldDB" id="A0A151B7I3"/>
<dbReference type="GO" id="GO:0006310">
    <property type="term" value="P:DNA recombination"/>
    <property type="evidence" value="ECO:0007669"/>
    <property type="project" value="InterPro"/>
</dbReference>
<dbReference type="STRING" id="1121338.CLTEP_02590"/>
<evidence type="ECO:0000313" key="2">
    <source>
        <dbReference type="EMBL" id="KYH35866.1"/>
    </source>
</evidence>
<name>A0A151B7I3_9CLOT</name>
<dbReference type="NCBIfam" id="TIGR01913">
    <property type="entry name" value="bet_lambda"/>
    <property type="match status" value="1"/>
</dbReference>
<dbReference type="PATRIC" id="fig|1121338.3.peg.263"/>
<reference evidence="2 3" key="1">
    <citation type="submission" date="2016-02" db="EMBL/GenBank/DDBJ databases">
        <title>Genome sequence of Clostridium tepidiprofundi DSM 19306.</title>
        <authorList>
            <person name="Poehlein A."/>
            <person name="Daniel R."/>
        </authorList>
    </citation>
    <scope>NUCLEOTIDE SEQUENCE [LARGE SCALE GENOMIC DNA]</scope>
    <source>
        <strain evidence="2 3">DSM 19306</strain>
    </source>
</reference>